<protein>
    <submittedName>
        <fullName evidence="1">Uncharacterized protein</fullName>
    </submittedName>
</protein>
<comment type="caution">
    <text evidence="1">The sequence shown here is derived from an EMBL/GenBank/DDBJ whole genome shotgun (WGS) entry which is preliminary data.</text>
</comment>
<proteinExistence type="predicted"/>
<name>A0ABT7E376_9NEIS</name>
<evidence type="ECO:0000313" key="1">
    <source>
        <dbReference type="EMBL" id="MDK2126755.1"/>
    </source>
</evidence>
<dbReference type="RefSeq" id="WP_284103077.1">
    <property type="nucleotide sequence ID" value="NZ_JARRAF010000050.1"/>
</dbReference>
<organism evidence="1 2">
    <name type="scientific">Parachitinimonas caeni</name>
    <dbReference type="NCBI Taxonomy" id="3031301"/>
    <lineage>
        <taxon>Bacteria</taxon>
        <taxon>Pseudomonadati</taxon>
        <taxon>Pseudomonadota</taxon>
        <taxon>Betaproteobacteria</taxon>
        <taxon>Neisseriales</taxon>
        <taxon>Chitinibacteraceae</taxon>
        <taxon>Parachitinimonas</taxon>
    </lineage>
</organism>
<accession>A0ABT7E376</accession>
<keyword evidence="2" id="KW-1185">Reference proteome</keyword>
<reference evidence="1" key="1">
    <citation type="submission" date="2023-03" db="EMBL/GenBank/DDBJ databases">
        <title>Chitinimonas shenzhenensis gen. nov., sp. nov., a novel member of family Burkholderiaceae isolated from activated sludge collected in Shen Zhen, China.</title>
        <authorList>
            <person name="Wang X."/>
        </authorList>
    </citation>
    <scope>NUCLEOTIDE SEQUENCE</scope>
    <source>
        <strain evidence="1">DQS-5</strain>
    </source>
</reference>
<evidence type="ECO:0000313" key="2">
    <source>
        <dbReference type="Proteomes" id="UP001172778"/>
    </source>
</evidence>
<dbReference type="EMBL" id="JARRAF010000050">
    <property type="protein sequence ID" value="MDK2126755.1"/>
    <property type="molecule type" value="Genomic_DNA"/>
</dbReference>
<dbReference type="Proteomes" id="UP001172778">
    <property type="component" value="Unassembled WGS sequence"/>
</dbReference>
<sequence>MTVSLNKSTISLNKSSSSGQSLQDMIHHLGNPFTAKAVVDVLERHPKLMETHFPLYLKAKARLERNVGFFKLGKALGRTTAWCVQASQTTLRGVGALFKNSGLRKQFELKVLAPLAKKYGYLNLVEQAAFLSSARMQGYALGAQQGYEAGHEVGLASGLQLGRDMSAAEVREKVRTELLADLQDLPAPGAPIPVLLRASDGRFEVIANGELVNLALTREAQVLVKEVVTDRQWVVWTAENGALVGSCSPRLIAKLQQGMQVIQQAANPSGVAVSSTL</sequence>
<gene>
    <name evidence="1" type="ORF">PZA18_22160</name>
</gene>